<organism evidence="2">
    <name type="scientific">Streptomyces haneummycinicus</name>
    <dbReference type="NCBI Taxonomy" id="3074435"/>
    <lineage>
        <taxon>Bacteria</taxon>
        <taxon>Bacillati</taxon>
        <taxon>Actinomycetota</taxon>
        <taxon>Actinomycetes</taxon>
        <taxon>Kitasatosporales</taxon>
        <taxon>Streptomycetaceae</taxon>
        <taxon>Streptomyces</taxon>
    </lineage>
</organism>
<reference evidence="2" key="2">
    <citation type="submission" date="2024-07" db="EMBL/GenBank/DDBJ databases">
        <title>Streptomyces haneummycinica sp. nov., a new antibiotic-producing actinobacterium isolated from marine sediment.</title>
        <authorList>
            <person name="Uemura M."/>
            <person name="Hamada M."/>
            <person name="Hirano S."/>
            <person name="Kobayashi K."/>
            <person name="Ohshiro T."/>
            <person name="Kobayashi T."/>
            <person name="Terahara T."/>
        </authorList>
    </citation>
    <scope>NUCLEOTIDE SEQUENCE</scope>
    <source>
        <strain evidence="2">KM77-8</strain>
    </source>
</reference>
<sequence length="91" mass="10159">MPGARLFHRERQVPEGVRQPVGVLRGQVRERFRSSSTDSSRSKTFTGSGVATRSQPRLREVTITFPGPFVGKYWRTTSMSSALSNTRSQSS</sequence>
<evidence type="ECO:0000313" key="2">
    <source>
        <dbReference type="EMBL" id="BFO16279.1"/>
    </source>
</evidence>
<proteinExistence type="predicted"/>
<dbReference type="AlphaFoldDB" id="A0AAT9HFU8"/>
<feature type="region of interest" description="Disordered" evidence="1">
    <location>
        <begin position="28"/>
        <end position="54"/>
    </location>
</feature>
<gene>
    <name evidence="2" type="ORF">SHKM778_26670</name>
</gene>
<feature type="compositionally biased region" description="Polar residues" evidence="1">
    <location>
        <begin position="43"/>
        <end position="54"/>
    </location>
</feature>
<dbReference type="EMBL" id="AP035768">
    <property type="protein sequence ID" value="BFO16279.1"/>
    <property type="molecule type" value="Genomic_DNA"/>
</dbReference>
<evidence type="ECO:0000256" key="1">
    <source>
        <dbReference type="SAM" id="MobiDB-lite"/>
    </source>
</evidence>
<protein>
    <submittedName>
        <fullName evidence="2">Uncharacterized protein</fullName>
    </submittedName>
</protein>
<name>A0AAT9HFU8_9ACTN</name>
<accession>A0AAT9HFU8</accession>
<reference evidence="2" key="1">
    <citation type="submission" date="2024-06" db="EMBL/GenBank/DDBJ databases">
        <authorList>
            <consortium name="consrtm"/>
            <person name="Uemura M."/>
            <person name="Terahara T."/>
        </authorList>
    </citation>
    <scope>NUCLEOTIDE SEQUENCE</scope>
    <source>
        <strain evidence="2">KM77-8</strain>
    </source>
</reference>